<dbReference type="PANTHER" id="PTHR42937">
    <property type="match status" value="1"/>
</dbReference>
<feature type="region of interest" description="Disordered" evidence="8">
    <location>
        <begin position="1024"/>
        <end position="1066"/>
    </location>
</feature>
<dbReference type="InterPro" id="IPR011650">
    <property type="entry name" value="Peptidase_M20_dimer"/>
</dbReference>
<accession>A0A5N6WUD1</accession>
<dbReference type="GO" id="GO:0006355">
    <property type="term" value="P:regulation of DNA-templated transcription"/>
    <property type="evidence" value="ECO:0007669"/>
    <property type="project" value="InterPro"/>
</dbReference>
<dbReference type="Gene3D" id="3.40.630.10">
    <property type="entry name" value="Zn peptidases"/>
    <property type="match status" value="1"/>
</dbReference>
<evidence type="ECO:0000256" key="8">
    <source>
        <dbReference type="SAM" id="MobiDB-lite"/>
    </source>
</evidence>
<evidence type="ECO:0000313" key="12">
    <source>
        <dbReference type="Proteomes" id="UP000325945"/>
    </source>
</evidence>
<evidence type="ECO:0000256" key="6">
    <source>
        <dbReference type="PROSITE-ProRule" id="PRU00042"/>
    </source>
</evidence>
<evidence type="ECO:0008006" key="13">
    <source>
        <dbReference type="Google" id="ProtNLM"/>
    </source>
</evidence>
<organism evidence="11 12">
    <name type="scientific">Aspergillus sergii</name>
    <dbReference type="NCBI Taxonomy" id="1034303"/>
    <lineage>
        <taxon>Eukaryota</taxon>
        <taxon>Fungi</taxon>
        <taxon>Dikarya</taxon>
        <taxon>Ascomycota</taxon>
        <taxon>Pezizomycotina</taxon>
        <taxon>Eurotiomycetes</taxon>
        <taxon>Eurotiomycetidae</taxon>
        <taxon>Eurotiales</taxon>
        <taxon>Aspergillaceae</taxon>
        <taxon>Aspergillus</taxon>
        <taxon>Aspergillus subgen. Circumdati</taxon>
    </lineage>
</organism>
<dbReference type="CDD" id="cd00086">
    <property type="entry name" value="homeodomain"/>
    <property type="match status" value="1"/>
</dbReference>
<dbReference type="Pfam" id="PF01546">
    <property type="entry name" value="Peptidase_M20"/>
    <property type="match status" value="1"/>
</dbReference>
<feature type="compositionally biased region" description="Basic residues" evidence="8">
    <location>
        <begin position="1057"/>
        <end position="1066"/>
    </location>
</feature>
<keyword evidence="12" id="KW-1185">Reference proteome</keyword>
<dbReference type="PROSITE" id="PS00028">
    <property type="entry name" value="ZINC_FINGER_C2H2_1"/>
    <property type="match status" value="1"/>
</dbReference>
<dbReference type="NCBIfam" id="NF006058">
    <property type="entry name" value="PRK08206.1"/>
    <property type="match status" value="1"/>
</dbReference>
<gene>
    <name evidence="11" type="ORF">BDV39DRAFT_217310</name>
</gene>
<feature type="domain" description="C2H2-type" evidence="10">
    <location>
        <begin position="1074"/>
        <end position="1102"/>
    </location>
</feature>
<dbReference type="PROSITE" id="PS00758">
    <property type="entry name" value="ARGE_DAPE_CPG2_1"/>
    <property type="match status" value="1"/>
</dbReference>
<keyword evidence="3 7" id="KW-0238">DNA-binding</keyword>
<comment type="similarity">
    <text evidence="1">Belongs to the peptidase M20A family.</text>
</comment>
<dbReference type="GO" id="GO:0005634">
    <property type="term" value="C:nucleus"/>
    <property type="evidence" value="ECO:0007669"/>
    <property type="project" value="UniProtKB-SubCell"/>
</dbReference>
<protein>
    <recommendedName>
        <fullName evidence="13">Tryptophan synthase beta subunit-like PLP-dependent enzyme</fullName>
    </recommendedName>
</protein>
<dbReference type="SUPFAM" id="SSF46689">
    <property type="entry name" value="Homeodomain-like"/>
    <property type="match status" value="1"/>
</dbReference>
<feature type="compositionally biased region" description="Polar residues" evidence="8">
    <location>
        <begin position="983"/>
        <end position="1004"/>
    </location>
</feature>
<sequence length="1248" mass="135886">MSARRPIYFNPAAANARCDPRNIHGLKEFHQSLPNYAPTPLTSVPELAKELGVRAVFVKDESDRFGLPAFKVLGASWGCYRAVTAHLGLPPTVSLDELSARVKGASITLIAATEGNHGRAVAFIARLLDSRADIFVPRSMDESTQQLIGSEGARVIVVQGGYDQAVREAADAAQALDGGILVQDTAFDGYEDIPTWIVEGYSTMIMEVDEQIAKEGLQCNLVVTPVGVGSLAHAVARHCKSRDAPISVVAAEPDSAPCLHSSLRSGKPVAVQTSSTIMDGMNCGTVSTIAWSDLERFVDACVTISSHECHAAVEYLVTKSIKAGPCGAASLATLKRLAVTEEAQTLLSKDSVVVLLSTEGPRPYPIPKEVSVEDSVGLTQILTTINSSNPSLSLTDGAGENQIANYLAAWFAYRGIEHHWIETVSGRPSIVGVLRGSGGGKSLMFNGHIDTVSLSSYEKDPLSGTLGEKDGRQVVLGRGSLDMKGGLAAALAAVSAAKASGNILRGDVIVAAVSDEEDASQGTRDLLAAGWRADAAVVPEPTMGKVVTAHKGFLWVEIDILGVAAHGSNPAAGQDAILDAGWFLRALKQYQQQLPVDDVLGPASLHCGLIQGGEEPSSYPAKCTITVEFRTIPCQTQESILSDLKNLLEGIVQENPKFQYSEPRATIFRPTQKLATDHPFVERALACATAVLGNTPQVSSAPFWCDAALLSEAGIPSIVYGPRGDGLHSKEEWVETGAPAFIDQPTELYNPVPMRRGLTDVAQFLDGAYCPPHPCSYCRKHRLQCLIIRTTPANPNPITSCSSCVALFRECSLAIGEKRQPSGFETLAPAIGHLHGLRELSEDVAFADQMTIPEQEYELDASMLDHARGRTEPKDSKQFVRKGARVLRAWFLQNQECPYPSEEQRSQLARQTGFSMKRISTWFANARRRQRQKMEFSGRLQVNRAGSPMPTSQWTAMTPLERWQASPPEDDPVPESAIRDAIASSTTESSWSGLPSETNHLPTGSPSLNFDSASSSLFDSSISGFGGRQSEASSDSISTAWSHQSPNDGALSFPIKPPRRHKRRSSHATEEYRYQCTFCPQCFKKKNDWTRHETSVHLSLESWICTPNLAELELTELNSLACKFCPFSWPSQAHWEEHDFRVCAEKPIEQRSFTRKDHLWQHLRKFHSCTKAPIPDLDAWRLTRGDIRSRCGFCGLELSNWALRTNHLAGHFKGGVRMEQWEGDWGLDAEISRLLRNAVLPGKRGQGI</sequence>
<evidence type="ECO:0000256" key="4">
    <source>
        <dbReference type="ARBA" id="ARBA00023155"/>
    </source>
</evidence>
<evidence type="ECO:0000313" key="11">
    <source>
        <dbReference type="EMBL" id="KAE8324262.1"/>
    </source>
</evidence>
<dbReference type="PROSITE" id="PS50071">
    <property type="entry name" value="HOMEOBOX_2"/>
    <property type="match status" value="1"/>
</dbReference>
<dbReference type="EMBL" id="ML741820">
    <property type="protein sequence ID" value="KAE8324262.1"/>
    <property type="molecule type" value="Genomic_DNA"/>
</dbReference>
<dbReference type="SMART" id="SM00389">
    <property type="entry name" value="HOX"/>
    <property type="match status" value="1"/>
</dbReference>
<evidence type="ECO:0000256" key="7">
    <source>
        <dbReference type="PROSITE-ProRule" id="PRU00108"/>
    </source>
</evidence>
<dbReference type="Pfam" id="PF00291">
    <property type="entry name" value="PALP"/>
    <property type="match status" value="1"/>
</dbReference>
<dbReference type="Pfam" id="PF05920">
    <property type="entry name" value="Homeobox_KN"/>
    <property type="match status" value="1"/>
</dbReference>
<evidence type="ECO:0000259" key="9">
    <source>
        <dbReference type="PROSITE" id="PS50071"/>
    </source>
</evidence>
<keyword evidence="6" id="KW-0479">Metal-binding</keyword>
<dbReference type="InterPro" id="IPR036052">
    <property type="entry name" value="TrpB-like_PALP_sf"/>
</dbReference>
<dbReference type="GO" id="GO:0008270">
    <property type="term" value="F:zinc ion binding"/>
    <property type="evidence" value="ECO:0007669"/>
    <property type="project" value="UniProtKB-KW"/>
</dbReference>
<feature type="DNA-binding region" description="Homeobox" evidence="7">
    <location>
        <begin position="872"/>
        <end position="934"/>
    </location>
</feature>
<dbReference type="AlphaFoldDB" id="A0A5N6WUD1"/>
<feature type="domain" description="Homeobox" evidence="9">
    <location>
        <begin position="870"/>
        <end position="933"/>
    </location>
</feature>
<evidence type="ECO:0000256" key="3">
    <source>
        <dbReference type="ARBA" id="ARBA00023125"/>
    </source>
</evidence>
<dbReference type="Proteomes" id="UP000325945">
    <property type="component" value="Unassembled WGS sequence"/>
</dbReference>
<name>A0A5N6WUD1_9EURO</name>
<feature type="region of interest" description="Disordered" evidence="8">
    <location>
        <begin position="933"/>
        <end position="953"/>
    </location>
</feature>
<evidence type="ECO:0000256" key="5">
    <source>
        <dbReference type="ARBA" id="ARBA00023242"/>
    </source>
</evidence>
<evidence type="ECO:0000256" key="1">
    <source>
        <dbReference type="ARBA" id="ARBA00006247"/>
    </source>
</evidence>
<dbReference type="Gene3D" id="3.40.50.1100">
    <property type="match status" value="2"/>
</dbReference>
<keyword evidence="6" id="KW-0862">Zinc</keyword>
<keyword evidence="4 7" id="KW-0371">Homeobox</keyword>
<dbReference type="PANTHER" id="PTHR42937:SF1">
    <property type="entry name" value="DIAMINOPROPIONATE AMMONIA-LYASE"/>
    <property type="match status" value="1"/>
</dbReference>
<dbReference type="SUPFAM" id="SSF53686">
    <property type="entry name" value="Tryptophan synthase beta subunit-like PLP-dependent enzymes"/>
    <property type="match status" value="1"/>
</dbReference>
<dbReference type="InterPro" id="IPR001926">
    <property type="entry name" value="TrpB-like_PALP"/>
</dbReference>
<dbReference type="GO" id="GO:0016787">
    <property type="term" value="F:hydrolase activity"/>
    <property type="evidence" value="ECO:0007669"/>
    <property type="project" value="UniProtKB-KW"/>
</dbReference>
<dbReference type="InterPro" id="IPR036264">
    <property type="entry name" value="Bact_exopeptidase_dim_dom"/>
</dbReference>
<dbReference type="InterPro" id="IPR001356">
    <property type="entry name" value="HD"/>
</dbReference>
<evidence type="ECO:0000256" key="2">
    <source>
        <dbReference type="ARBA" id="ARBA00022801"/>
    </source>
</evidence>
<dbReference type="SMART" id="SM00355">
    <property type="entry name" value="ZnF_C2H2"/>
    <property type="match status" value="2"/>
</dbReference>
<feature type="compositionally biased region" description="Polar residues" evidence="8">
    <location>
        <begin position="1030"/>
        <end position="1047"/>
    </location>
</feature>
<dbReference type="InterPro" id="IPR008422">
    <property type="entry name" value="KN_HD"/>
</dbReference>
<keyword evidence="5 7" id="KW-0539">Nucleus</keyword>
<comment type="subcellular location">
    <subcellularLocation>
        <location evidence="7">Nucleus</location>
    </subcellularLocation>
</comment>
<feature type="region of interest" description="Disordered" evidence="8">
    <location>
        <begin position="983"/>
        <end position="1007"/>
    </location>
</feature>
<keyword evidence="2" id="KW-0378">Hydrolase</keyword>
<dbReference type="PROSITE" id="PS50157">
    <property type="entry name" value="ZINC_FINGER_C2H2_2"/>
    <property type="match status" value="1"/>
</dbReference>
<dbReference type="Gene3D" id="3.30.70.360">
    <property type="match status" value="1"/>
</dbReference>
<dbReference type="InterPro" id="IPR009057">
    <property type="entry name" value="Homeodomain-like_sf"/>
</dbReference>
<reference evidence="12" key="1">
    <citation type="submission" date="2019-04" db="EMBL/GenBank/DDBJ databases">
        <title>Friends and foes A comparative genomics studyof 23 Aspergillus species from section Flavi.</title>
        <authorList>
            <consortium name="DOE Joint Genome Institute"/>
            <person name="Kjaerbolling I."/>
            <person name="Vesth T."/>
            <person name="Frisvad J.C."/>
            <person name="Nybo J.L."/>
            <person name="Theobald S."/>
            <person name="Kildgaard S."/>
            <person name="Isbrandt T."/>
            <person name="Kuo A."/>
            <person name="Sato A."/>
            <person name="Lyhne E.K."/>
            <person name="Kogle M.E."/>
            <person name="Wiebenga A."/>
            <person name="Kun R.S."/>
            <person name="Lubbers R.J."/>
            <person name="Makela M.R."/>
            <person name="Barry K."/>
            <person name="Chovatia M."/>
            <person name="Clum A."/>
            <person name="Daum C."/>
            <person name="Haridas S."/>
            <person name="He G."/>
            <person name="LaButti K."/>
            <person name="Lipzen A."/>
            <person name="Mondo S."/>
            <person name="Riley R."/>
            <person name="Salamov A."/>
            <person name="Simmons B.A."/>
            <person name="Magnuson J.K."/>
            <person name="Henrissat B."/>
            <person name="Mortensen U.H."/>
            <person name="Larsen T.O."/>
            <person name="Devries R.P."/>
            <person name="Grigoriev I.V."/>
            <person name="Machida M."/>
            <person name="Baker S.E."/>
            <person name="Andersen M.R."/>
        </authorList>
    </citation>
    <scope>NUCLEOTIDE SEQUENCE [LARGE SCALE GENOMIC DNA]</scope>
    <source>
        <strain evidence="12">CBS 130017</strain>
    </source>
</reference>
<dbReference type="InterPro" id="IPR001261">
    <property type="entry name" value="ArgE/DapE_CS"/>
</dbReference>
<dbReference type="SUPFAM" id="SSF55031">
    <property type="entry name" value="Bacterial exopeptidase dimerisation domain"/>
    <property type="match status" value="1"/>
</dbReference>
<dbReference type="Pfam" id="PF07687">
    <property type="entry name" value="M20_dimer"/>
    <property type="match status" value="1"/>
</dbReference>
<dbReference type="Gene3D" id="1.10.10.60">
    <property type="entry name" value="Homeodomain-like"/>
    <property type="match status" value="1"/>
</dbReference>
<dbReference type="InterPro" id="IPR002933">
    <property type="entry name" value="Peptidase_M20"/>
</dbReference>
<dbReference type="InterPro" id="IPR013087">
    <property type="entry name" value="Znf_C2H2_type"/>
</dbReference>
<keyword evidence="6" id="KW-0863">Zinc-finger</keyword>
<dbReference type="GO" id="GO:0003677">
    <property type="term" value="F:DNA binding"/>
    <property type="evidence" value="ECO:0007669"/>
    <property type="project" value="UniProtKB-UniRule"/>
</dbReference>
<evidence type="ECO:0000259" key="10">
    <source>
        <dbReference type="PROSITE" id="PS50157"/>
    </source>
</evidence>
<dbReference type="SUPFAM" id="SSF53187">
    <property type="entry name" value="Zn-dependent exopeptidases"/>
    <property type="match status" value="1"/>
</dbReference>
<proteinExistence type="inferred from homology"/>